<evidence type="ECO:0000256" key="4">
    <source>
        <dbReference type="ARBA" id="ARBA00023136"/>
    </source>
</evidence>
<dbReference type="AlphaFoldDB" id="A0A154MG81"/>
<dbReference type="GO" id="GO:0046943">
    <property type="term" value="F:carboxylic acid transmembrane transporter activity"/>
    <property type="evidence" value="ECO:0007669"/>
    <property type="project" value="TreeGrafter"/>
</dbReference>
<keyword evidence="4 5" id="KW-0472">Membrane</keyword>
<name>A0A154MG81_9PSEU</name>
<feature type="transmembrane region" description="Helical" evidence="5">
    <location>
        <begin position="292"/>
        <end position="312"/>
    </location>
</feature>
<dbReference type="PANTHER" id="PTHR23508:SF10">
    <property type="entry name" value="CARBOXYLIC ACID TRANSPORTER PROTEIN HOMOLOG"/>
    <property type="match status" value="1"/>
</dbReference>
<organism evidence="7 9">
    <name type="scientific">Amycolatopsis regifaucium</name>
    <dbReference type="NCBI Taxonomy" id="546365"/>
    <lineage>
        <taxon>Bacteria</taxon>
        <taxon>Bacillati</taxon>
        <taxon>Actinomycetota</taxon>
        <taxon>Actinomycetes</taxon>
        <taxon>Pseudonocardiales</taxon>
        <taxon>Pseudonocardiaceae</taxon>
        <taxon>Amycolatopsis</taxon>
    </lineage>
</organism>
<reference evidence="8 10" key="2">
    <citation type="submission" date="2016-11" db="EMBL/GenBank/DDBJ databases">
        <title>Genome sequencing of Amycolatopsis regifaucium.</title>
        <authorList>
            <person name="Mayilraj S."/>
            <person name="Kaur N."/>
        </authorList>
    </citation>
    <scope>NUCLEOTIDE SEQUENCE [LARGE SCALE GENOMIC DNA]</scope>
    <source>
        <strain evidence="8 10">GY080</strain>
    </source>
</reference>
<evidence type="ECO:0000259" key="6">
    <source>
        <dbReference type="PROSITE" id="PS50850"/>
    </source>
</evidence>
<feature type="transmembrane region" description="Helical" evidence="5">
    <location>
        <begin position="21"/>
        <end position="38"/>
    </location>
</feature>
<feature type="domain" description="Major facilitator superfamily (MFS) profile" evidence="6">
    <location>
        <begin position="25"/>
        <end position="408"/>
    </location>
</feature>
<evidence type="ECO:0000313" key="8">
    <source>
        <dbReference type="EMBL" id="OKA03244.1"/>
    </source>
</evidence>
<dbReference type="Proteomes" id="UP000076321">
    <property type="component" value="Unassembled WGS sequence"/>
</dbReference>
<dbReference type="EMBL" id="LQCI01000024">
    <property type="protein sequence ID" value="KZB83180.1"/>
    <property type="molecule type" value="Genomic_DNA"/>
</dbReference>
<evidence type="ECO:0000313" key="10">
    <source>
        <dbReference type="Proteomes" id="UP000186883"/>
    </source>
</evidence>
<accession>A0A154MG81</accession>
<reference evidence="7 9" key="1">
    <citation type="submission" date="2015-12" db="EMBL/GenBank/DDBJ databases">
        <title>Amycolatopsis regifaucium genome sequencing and assembly.</title>
        <authorList>
            <person name="Mayilraj S."/>
        </authorList>
    </citation>
    <scope>NUCLEOTIDE SEQUENCE [LARGE SCALE GENOMIC DNA]</scope>
    <source>
        <strain evidence="7 9">GY080</strain>
    </source>
</reference>
<feature type="transmembrane region" description="Helical" evidence="5">
    <location>
        <begin position="91"/>
        <end position="112"/>
    </location>
</feature>
<evidence type="ECO:0000256" key="5">
    <source>
        <dbReference type="SAM" id="Phobius"/>
    </source>
</evidence>
<keyword evidence="10" id="KW-1185">Reference proteome</keyword>
<evidence type="ECO:0000313" key="9">
    <source>
        <dbReference type="Proteomes" id="UP000076321"/>
    </source>
</evidence>
<dbReference type="InterPro" id="IPR020846">
    <property type="entry name" value="MFS_dom"/>
</dbReference>
<feature type="transmembrane region" description="Helical" evidence="5">
    <location>
        <begin position="385"/>
        <end position="407"/>
    </location>
</feature>
<sequence>MSGDWRRRDSSVTAARSDGAVQWRVVILGFLVVVLDGFDGVTLGLVIPTLVSEWRIDAAAFTLPLVIANIGLVIGYSSSGWASARVGRRRVILSGTALFAVGSAWTAVITTLPPLSMARLLTGVGLGIIVPPVTSLAADNGPSHRRETITVLVSLGLAVGPTIAGVTAGSLMSAYGWESVLWVGAALPALLMPFLWWGMREPAESARGRPERGQAAVRNLFVVSLRPVTLRLWAISLLVVTTISVITTWAPVLATDYGLRPTEAPLAIAAFGLGGMLGGSVLVLLTTRFPAATVIVATAGLGAGLLLVAARVPLSHVGLLIALAGIGMCLIASINGLMAVAMSRYPGPLRTTGVGWVIALGRIGGIIGPAYGGALAATRIPAQDIVLATCVIMSIAALLNLMLALHIRGRAEPCDRSSASVRDSDLS</sequence>
<evidence type="ECO:0000256" key="3">
    <source>
        <dbReference type="ARBA" id="ARBA00022989"/>
    </source>
</evidence>
<dbReference type="PANTHER" id="PTHR23508">
    <property type="entry name" value="CARBOXYLIC ACID TRANSPORTER PROTEIN HOMOLOG"/>
    <property type="match status" value="1"/>
</dbReference>
<dbReference type="PROSITE" id="PS50850">
    <property type="entry name" value="MFS"/>
    <property type="match status" value="1"/>
</dbReference>
<evidence type="ECO:0000256" key="1">
    <source>
        <dbReference type="ARBA" id="ARBA00004651"/>
    </source>
</evidence>
<dbReference type="InterPro" id="IPR036259">
    <property type="entry name" value="MFS_trans_sf"/>
</dbReference>
<feature type="transmembrane region" description="Helical" evidence="5">
    <location>
        <begin position="353"/>
        <end position="373"/>
    </location>
</feature>
<dbReference type="Pfam" id="PF07690">
    <property type="entry name" value="MFS_1"/>
    <property type="match status" value="1"/>
</dbReference>
<proteinExistence type="predicted"/>
<comment type="caution">
    <text evidence="7">The sequence shown here is derived from an EMBL/GenBank/DDBJ whole genome shotgun (WGS) entry which is preliminary data.</text>
</comment>
<feature type="transmembrane region" description="Helical" evidence="5">
    <location>
        <begin position="149"/>
        <end position="174"/>
    </location>
</feature>
<feature type="transmembrane region" description="Helical" evidence="5">
    <location>
        <begin position="58"/>
        <end position="79"/>
    </location>
</feature>
<comment type="subcellular location">
    <subcellularLocation>
        <location evidence="1">Cell membrane</location>
        <topology evidence="1">Multi-pass membrane protein</topology>
    </subcellularLocation>
</comment>
<dbReference type="OrthoDB" id="9109650at2"/>
<feature type="transmembrane region" description="Helical" evidence="5">
    <location>
        <begin position="232"/>
        <end position="252"/>
    </location>
</feature>
<protein>
    <submittedName>
        <fullName evidence="7">MFS transporter</fullName>
    </submittedName>
</protein>
<dbReference type="Gene3D" id="1.20.1250.20">
    <property type="entry name" value="MFS general substrate transporter like domains"/>
    <property type="match status" value="2"/>
</dbReference>
<dbReference type="EMBL" id="LOBU02000039">
    <property type="protein sequence ID" value="OKA03244.1"/>
    <property type="molecule type" value="Genomic_DNA"/>
</dbReference>
<feature type="transmembrane region" description="Helical" evidence="5">
    <location>
        <begin position="318"/>
        <end position="341"/>
    </location>
</feature>
<keyword evidence="2 5" id="KW-0812">Transmembrane</keyword>
<keyword evidence="3 5" id="KW-1133">Transmembrane helix</keyword>
<feature type="transmembrane region" description="Helical" evidence="5">
    <location>
        <begin position="118"/>
        <end position="137"/>
    </location>
</feature>
<feature type="transmembrane region" description="Helical" evidence="5">
    <location>
        <begin position="264"/>
        <end position="285"/>
    </location>
</feature>
<gene>
    <name evidence="8" type="ORF">ATP06_0237565</name>
    <name evidence="7" type="ORF">AVL48_36440</name>
</gene>
<dbReference type="Proteomes" id="UP000186883">
    <property type="component" value="Unassembled WGS sequence"/>
</dbReference>
<feature type="transmembrane region" description="Helical" evidence="5">
    <location>
        <begin position="180"/>
        <end position="199"/>
    </location>
</feature>
<dbReference type="SUPFAM" id="SSF103473">
    <property type="entry name" value="MFS general substrate transporter"/>
    <property type="match status" value="1"/>
</dbReference>
<evidence type="ECO:0000256" key="2">
    <source>
        <dbReference type="ARBA" id="ARBA00022692"/>
    </source>
</evidence>
<dbReference type="GO" id="GO:0005886">
    <property type="term" value="C:plasma membrane"/>
    <property type="evidence" value="ECO:0007669"/>
    <property type="project" value="UniProtKB-SubCell"/>
</dbReference>
<evidence type="ECO:0000313" key="7">
    <source>
        <dbReference type="EMBL" id="KZB83180.1"/>
    </source>
</evidence>
<dbReference type="InterPro" id="IPR011701">
    <property type="entry name" value="MFS"/>
</dbReference>